<dbReference type="EMBL" id="BAAALG010000008">
    <property type="protein sequence ID" value="GAA1102643.1"/>
    <property type="molecule type" value="Genomic_DNA"/>
</dbReference>
<accession>A0ABP4EF70</accession>
<gene>
    <name evidence="3" type="ORF">GCM10009668_21560</name>
</gene>
<dbReference type="Proteomes" id="UP001501581">
    <property type="component" value="Unassembled WGS sequence"/>
</dbReference>
<comment type="caution">
    <text evidence="3">The sequence shown here is derived from an EMBL/GenBank/DDBJ whole genome shotgun (WGS) entry which is preliminary data.</text>
</comment>
<name>A0ABP4EF70_9ACTN</name>
<feature type="compositionally biased region" description="Low complexity" evidence="1">
    <location>
        <begin position="31"/>
        <end position="60"/>
    </location>
</feature>
<sequence>MRLAVLASATLLGLTLIAGCGDDDPQHSEPTPDASTSAGTSGTEGGTPTEPTEPTDSAPAGVLVERPGFALQVPEQWQVEPGDDSVRAQLATDPVAILSISRHELTPMPPLADLVEMGENLMSASTGVKRVADTTVAGAAAFVFEGEDLGYPRIVVGMERSDGIVTLALTHPGSMADARAALDGMLASWQWR</sequence>
<feature type="region of interest" description="Disordered" evidence="1">
    <location>
        <begin position="22"/>
        <end position="60"/>
    </location>
</feature>
<evidence type="ECO:0000256" key="1">
    <source>
        <dbReference type="SAM" id="MobiDB-lite"/>
    </source>
</evidence>
<dbReference type="RefSeq" id="WP_343994217.1">
    <property type="nucleotide sequence ID" value="NZ_BAAALG010000008.1"/>
</dbReference>
<feature type="signal peptide" evidence="2">
    <location>
        <begin position="1"/>
        <end position="20"/>
    </location>
</feature>
<keyword evidence="2" id="KW-0732">Signal</keyword>
<protein>
    <recommendedName>
        <fullName evidence="5">DUF1795 domain-containing protein</fullName>
    </recommendedName>
</protein>
<feature type="chain" id="PRO_5045669575" description="DUF1795 domain-containing protein" evidence="2">
    <location>
        <begin position="21"/>
        <end position="192"/>
    </location>
</feature>
<proteinExistence type="predicted"/>
<dbReference type="PROSITE" id="PS51257">
    <property type="entry name" value="PROKAR_LIPOPROTEIN"/>
    <property type="match status" value="1"/>
</dbReference>
<evidence type="ECO:0008006" key="5">
    <source>
        <dbReference type="Google" id="ProtNLM"/>
    </source>
</evidence>
<evidence type="ECO:0000256" key="2">
    <source>
        <dbReference type="SAM" id="SignalP"/>
    </source>
</evidence>
<organism evidence="3 4">
    <name type="scientific">Nocardioides dubius</name>
    <dbReference type="NCBI Taxonomy" id="317019"/>
    <lineage>
        <taxon>Bacteria</taxon>
        <taxon>Bacillati</taxon>
        <taxon>Actinomycetota</taxon>
        <taxon>Actinomycetes</taxon>
        <taxon>Propionibacteriales</taxon>
        <taxon>Nocardioidaceae</taxon>
        <taxon>Nocardioides</taxon>
    </lineage>
</organism>
<reference evidence="4" key="1">
    <citation type="journal article" date="2019" name="Int. J. Syst. Evol. Microbiol.">
        <title>The Global Catalogue of Microorganisms (GCM) 10K type strain sequencing project: providing services to taxonomists for standard genome sequencing and annotation.</title>
        <authorList>
            <consortium name="The Broad Institute Genomics Platform"/>
            <consortium name="The Broad Institute Genome Sequencing Center for Infectious Disease"/>
            <person name="Wu L."/>
            <person name="Ma J."/>
        </authorList>
    </citation>
    <scope>NUCLEOTIDE SEQUENCE [LARGE SCALE GENOMIC DNA]</scope>
    <source>
        <strain evidence="4">JCM 13008</strain>
    </source>
</reference>
<keyword evidence="4" id="KW-1185">Reference proteome</keyword>
<evidence type="ECO:0000313" key="3">
    <source>
        <dbReference type="EMBL" id="GAA1102643.1"/>
    </source>
</evidence>
<evidence type="ECO:0000313" key="4">
    <source>
        <dbReference type="Proteomes" id="UP001501581"/>
    </source>
</evidence>